<feature type="domain" description="RagB/SusD" evidence="6">
    <location>
        <begin position="321"/>
        <end position="426"/>
    </location>
</feature>
<organism evidence="8 9">
    <name type="scientific">Pedobacter africanus</name>
    <dbReference type="NCBI Taxonomy" id="151894"/>
    <lineage>
        <taxon>Bacteria</taxon>
        <taxon>Pseudomonadati</taxon>
        <taxon>Bacteroidota</taxon>
        <taxon>Sphingobacteriia</taxon>
        <taxon>Sphingobacteriales</taxon>
        <taxon>Sphingobacteriaceae</taxon>
        <taxon>Pedobacter</taxon>
    </lineage>
</organism>
<dbReference type="AlphaFoldDB" id="A0A1W2CUG0"/>
<gene>
    <name evidence="8" type="ORF">SAMN04488524_3251</name>
</gene>
<evidence type="ECO:0000256" key="4">
    <source>
        <dbReference type="ARBA" id="ARBA00023136"/>
    </source>
</evidence>
<keyword evidence="5" id="KW-0998">Cell outer membrane</keyword>
<keyword evidence="3" id="KW-0732">Signal</keyword>
<dbReference type="RefSeq" id="WP_084240043.1">
    <property type="nucleotide sequence ID" value="NZ_FWXT01000002.1"/>
</dbReference>
<accession>A0A1W2CUG0</accession>
<sequence>MKIFHFNIGLLILLLAIVCLLPACSKFTEVDLPSSQLTSGSVFESKSTANAAMVDVYSKIRDNGLLTGSNSGLSNQLALYADEFQFYGPALAIQAKFFNNSLSATDAAIAELWESSYSQIYAANSVIEGVGKAVALAPADKQQLTGEALFIRALIHFNLVNTFGRVPYIKTTNYQENKTVSRMAEAEVYALVKSDLEQSVIFLPAAYIGAERVRANKWAAQALLARVCLYMQKWDEAVTASSAVLSQSELYKWPTDINGVFLKESLATIWQLMPKTGVENTYQGNIFIFLTGPPPSTAISASLFGAFAANDLRREQWLKRVTNGTSTWYHPYKYKEKSNTSSSKEYSVVLRIAEQYLIRSEARAHQGNLSEAKDDLDKVRNLAGLSNSVANTSEDIIEAVIQERRLELFTEFGHRFFDLKRTGKLDQVLSPVKPKWETSDRVLPIPQSEISLNPNLKPQNAGY</sequence>
<dbReference type="InterPro" id="IPR012944">
    <property type="entry name" value="SusD_RagB_dom"/>
</dbReference>
<dbReference type="GO" id="GO:0009279">
    <property type="term" value="C:cell outer membrane"/>
    <property type="evidence" value="ECO:0007669"/>
    <property type="project" value="UniProtKB-SubCell"/>
</dbReference>
<dbReference type="STRING" id="151894.SAMN04488524_3251"/>
<keyword evidence="9" id="KW-1185">Reference proteome</keyword>
<dbReference type="Pfam" id="PF14322">
    <property type="entry name" value="SusD-like_3"/>
    <property type="match status" value="1"/>
</dbReference>
<name>A0A1W2CUG0_9SPHI</name>
<reference evidence="9" key="1">
    <citation type="submission" date="2017-04" db="EMBL/GenBank/DDBJ databases">
        <authorList>
            <person name="Varghese N."/>
            <person name="Submissions S."/>
        </authorList>
    </citation>
    <scope>NUCLEOTIDE SEQUENCE [LARGE SCALE GENOMIC DNA]</scope>
    <source>
        <strain evidence="9">DSM 12126</strain>
    </source>
</reference>
<evidence type="ECO:0000256" key="1">
    <source>
        <dbReference type="ARBA" id="ARBA00004442"/>
    </source>
</evidence>
<evidence type="ECO:0000256" key="3">
    <source>
        <dbReference type="ARBA" id="ARBA00022729"/>
    </source>
</evidence>
<evidence type="ECO:0000313" key="8">
    <source>
        <dbReference type="EMBL" id="SMC88877.1"/>
    </source>
</evidence>
<protein>
    <submittedName>
        <fullName evidence="8">SusD family protein</fullName>
    </submittedName>
</protein>
<dbReference type="InterPro" id="IPR033985">
    <property type="entry name" value="SusD-like_N"/>
</dbReference>
<keyword evidence="4" id="KW-0472">Membrane</keyword>
<dbReference type="SUPFAM" id="SSF48452">
    <property type="entry name" value="TPR-like"/>
    <property type="match status" value="1"/>
</dbReference>
<evidence type="ECO:0000256" key="5">
    <source>
        <dbReference type="ARBA" id="ARBA00023237"/>
    </source>
</evidence>
<evidence type="ECO:0000256" key="2">
    <source>
        <dbReference type="ARBA" id="ARBA00006275"/>
    </source>
</evidence>
<dbReference type="CDD" id="cd08977">
    <property type="entry name" value="SusD"/>
    <property type="match status" value="1"/>
</dbReference>
<evidence type="ECO:0000313" key="9">
    <source>
        <dbReference type="Proteomes" id="UP000192756"/>
    </source>
</evidence>
<feature type="domain" description="SusD-like N-terminal" evidence="7">
    <location>
        <begin position="94"/>
        <end position="229"/>
    </location>
</feature>
<dbReference type="Pfam" id="PF07980">
    <property type="entry name" value="SusD_RagB"/>
    <property type="match status" value="1"/>
</dbReference>
<comment type="similarity">
    <text evidence="2">Belongs to the SusD family.</text>
</comment>
<dbReference type="OrthoDB" id="1080118at2"/>
<comment type="subcellular location">
    <subcellularLocation>
        <location evidence="1">Cell outer membrane</location>
    </subcellularLocation>
</comment>
<dbReference type="InterPro" id="IPR011990">
    <property type="entry name" value="TPR-like_helical_dom_sf"/>
</dbReference>
<proteinExistence type="inferred from homology"/>
<evidence type="ECO:0000259" key="6">
    <source>
        <dbReference type="Pfam" id="PF07980"/>
    </source>
</evidence>
<dbReference type="Gene3D" id="1.25.40.390">
    <property type="match status" value="1"/>
</dbReference>
<evidence type="ECO:0000259" key="7">
    <source>
        <dbReference type="Pfam" id="PF14322"/>
    </source>
</evidence>
<dbReference type="EMBL" id="FWXT01000002">
    <property type="protein sequence ID" value="SMC88877.1"/>
    <property type="molecule type" value="Genomic_DNA"/>
</dbReference>
<dbReference type="Proteomes" id="UP000192756">
    <property type="component" value="Unassembled WGS sequence"/>
</dbReference>